<dbReference type="RefSeq" id="WP_377260782.1">
    <property type="nucleotide sequence ID" value="NZ_JBHLUH010000081.1"/>
</dbReference>
<gene>
    <name evidence="1" type="ORF">ACFFIA_37545</name>
</gene>
<protein>
    <submittedName>
        <fullName evidence="1">Uncharacterized protein</fullName>
    </submittedName>
</protein>
<organism evidence="1 2">
    <name type="scientific">Phytohabitans kaempferiae</name>
    <dbReference type="NCBI Taxonomy" id="1620943"/>
    <lineage>
        <taxon>Bacteria</taxon>
        <taxon>Bacillati</taxon>
        <taxon>Actinomycetota</taxon>
        <taxon>Actinomycetes</taxon>
        <taxon>Micromonosporales</taxon>
        <taxon>Micromonosporaceae</taxon>
    </lineage>
</organism>
<reference evidence="1 2" key="1">
    <citation type="submission" date="2024-09" db="EMBL/GenBank/DDBJ databases">
        <authorList>
            <person name="Sun Q."/>
            <person name="Mori K."/>
        </authorList>
    </citation>
    <scope>NUCLEOTIDE SEQUENCE [LARGE SCALE GENOMIC DNA]</scope>
    <source>
        <strain evidence="1 2">TBRC 3947</strain>
    </source>
</reference>
<keyword evidence="2" id="KW-1185">Reference proteome</keyword>
<name>A0ABV6MFE6_9ACTN</name>
<proteinExistence type="predicted"/>
<comment type="caution">
    <text evidence="1">The sequence shown here is derived from an EMBL/GenBank/DDBJ whole genome shotgun (WGS) entry which is preliminary data.</text>
</comment>
<evidence type="ECO:0000313" key="1">
    <source>
        <dbReference type="EMBL" id="MFC0533326.1"/>
    </source>
</evidence>
<accession>A0ABV6MFE6</accession>
<dbReference type="Proteomes" id="UP001589867">
    <property type="component" value="Unassembled WGS sequence"/>
</dbReference>
<evidence type="ECO:0000313" key="2">
    <source>
        <dbReference type="Proteomes" id="UP001589867"/>
    </source>
</evidence>
<sequence>MPVRGPVLPGHPWDNNSPLDRKEYLLRVLRRVPGMIGGMDFRAHA</sequence>
<dbReference type="EMBL" id="JBHLUH010000081">
    <property type="protein sequence ID" value="MFC0533326.1"/>
    <property type="molecule type" value="Genomic_DNA"/>
</dbReference>